<gene>
    <name evidence="1" type="ORF">UXM345_LOCUS31058</name>
</gene>
<sequence length="202" mass="22804">MASFVTKPVSTNIQSINPFTCNQSQNQTRQILQAIPMHVVSRINQPFVVPSQTNRNSFIYLDDSTREANGDICLSHITPSIDQHHRRLSRSSLSKKLTPTIKVKLQFSFVLFQKLSFCRSYEHDITNKRAKCHSLVEGTTITIPNVTGTTITIPNVAGTATATTDCNNLHRQKKICISKIISNQQLINHIDMILEILKFNEI</sequence>
<proteinExistence type="predicted"/>
<dbReference type="AlphaFoldDB" id="A0A820F115"/>
<dbReference type="EMBL" id="CAJOBF010008504">
    <property type="protein sequence ID" value="CAF4256954.1"/>
    <property type="molecule type" value="Genomic_DNA"/>
</dbReference>
<dbReference type="Proteomes" id="UP000663842">
    <property type="component" value="Unassembled WGS sequence"/>
</dbReference>
<evidence type="ECO:0000313" key="1">
    <source>
        <dbReference type="EMBL" id="CAF4256954.1"/>
    </source>
</evidence>
<accession>A0A820F115</accession>
<organism evidence="1 2">
    <name type="scientific">Rotaria magnacalcarata</name>
    <dbReference type="NCBI Taxonomy" id="392030"/>
    <lineage>
        <taxon>Eukaryota</taxon>
        <taxon>Metazoa</taxon>
        <taxon>Spiralia</taxon>
        <taxon>Gnathifera</taxon>
        <taxon>Rotifera</taxon>
        <taxon>Eurotatoria</taxon>
        <taxon>Bdelloidea</taxon>
        <taxon>Philodinida</taxon>
        <taxon>Philodinidae</taxon>
        <taxon>Rotaria</taxon>
    </lineage>
</organism>
<evidence type="ECO:0000313" key="2">
    <source>
        <dbReference type="Proteomes" id="UP000663842"/>
    </source>
</evidence>
<protein>
    <submittedName>
        <fullName evidence="1">Uncharacterized protein</fullName>
    </submittedName>
</protein>
<name>A0A820F115_9BILA</name>
<reference evidence="1" key="1">
    <citation type="submission" date="2021-02" db="EMBL/GenBank/DDBJ databases">
        <authorList>
            <person name="Nowell W R."/>
        </authorList>
    </citation>
    <scope>NUCLEOTIDE SEQUENCE</scope>
</reference>
<comment type="caution">
    <text evidence="1">The sequence shown here is derived from an EMBL/GenBank/DDBJ whole genome shotgun (WGS) entry which is preliminary data.</text>
</comment>